<dbReference type="InterPro" id="IPR003018">
    <property type="entry name" value="GAF"/>
</dbReference>
<name>A0ABT9W402_9BACI</name>
<evidence type="ECO:0000313" key="2">
    <source>
        <dbReference type="EMBL" id="MDQ0167979.1"/>
    </source>
</evidence>
<dbReference type="SMART" id="SM00267">
    <property type="entry name" value="GGDEF"/>
    <property type="match status" value="1"/>
</dbReference>
<sequence length="413" mass="47745">MFNTGQTNSQFHFEMLQKYYAVFKKIDTENLSPSFLAKLEQQIVDSETVSKEEKRLHQDFIQEFLKINEEIKTLHWMSKHLKVLHDLGQTFSHTFEKDKIYEKAYELVSSVMDTDAFIIALYREGEQEFHIPFRMDNGVSYEPVSYSFGTGIVSTVIKNRSTVHIRNGQEAFQHAEGILKWGNPEQNTETCIFVPMILNNQIKGVISAQNYRQFAYRIEHEELLSIIGVQVASAIETATLYDKVYEMSVKDDLTKIKNSRKFHLDLEKKTKSANDQPISLIMLDSDSLKKINDRYGHHVGDQLIQYISEVLLKHLKEGEEAYRYAGDEFMIITPVTDIQALLQKTHEIQEFLQNNPLDYNGEYISSTISVGIAQFPMDTTNGDELKRLADMAMYRSKKNGKNTVTLYSELHSM</sequence>
<feature type="domain" description="GGDEF" evidence="1">
    <location>
        <begin position="276"/>
        <end position="409"/>
    </location>
</feature>
<organism evidence="2 3">
    <name type="scientific">Caldalkalibacillus horti</name>
    <dbReference type="NCBI Taxonomy" id="77523"/>
    <lineage>
        <taxon>Bacteria</taxon>
        <taxon>Bacillati</taxon>
        <taxon>Bacillota</taxon>
        <taxon>Bacilli</taxon>
        <taxon>Bacillales</taxon>
        <taxon>Bacillaceae</taxon>
        <taxon>Caldalkalibacillus</taxon>
    </lineage>
</organism>
<accession>A0ABT9W402</accession>
<keyword evidence="3" id="KW-1185">Reference proteome</keyword>
<dbReference type="SUPFAM" id="SSF55073">
    <property type="entry name" value="Nucleotide cyclase"/>
    <property type="match status" value="1"/>
</dbReference>
<dbReference type="Pfam" id="PF13185">
    <property type="entry name" value="GAF_2"/>
    <property type="match status" value="1"/>
</dbReference>
<dbReference type="InterPro" id="IPR050469">
    <property type="entry name" value="Diguanylate_Cyclase"/>
</dbReference>
<dbReference type="CDD" id="cd01949">
    <property type="entry name" value="GGDEF"/>
    <property type="match status" value="1"/>
</dbReference>
<dbReference type="PROSITE" id="PS50887">
    <property type="entry name" value="GGDEF"/>
    <property type="match status" value="1"/>
</dbReference>
<dbReference type="NCBIfam" id="TIGR00254">
    <property type="entry name" value="GGDEF"/>
    <property type="match status" value="1"/>
</dbReference>
<evidence type="ECO:0000313" key="3">
    <source>
        <dbReference type="Proteomes" id="UP001235840"/>
    </source>
</evidence>
<dbReference type="RefSeq" id="WP_307397352.1">
    <property type="nucleotide sequence ID" value="NZ_BAAADK010000017.1"/>
</dbReference>
<evidence type="ECO:0000259" key="1">
    <source>
        <dbReference type="PROSITE" id="PS50887"/>
    </source>
</evidence>
<dbReference type="SUPFAM" id="SSF55781">
    <property type="entry name" value="GAF domain-like"/>
    <property type="match status" value="1"/>
</dbReference>
<gene>
    <name evidence="2" type="ORF">J2S11_003909</name>
</gene>
<dbReference type="EMBL" id="JAUSTY010000022">
    <property type="protein sequence ID" value="MDQ0167979.1"/>
    <property type="molecule type" value="Genomic_DNA"/>
</dbReference>
<dbReference type="PANTHER" id="PTHR45138:SF9">
    <property type="entry name" value="DIGUANYLATE CYCLASE DGCM-RELATED"/>
    <property type="match status" value="1"/>
</dbReference>
<dbReference type="InterPro" id="IPR043128">
    <property type="entry name" value="Rev_trsase/Diguanyl_cyclase"/>
</dbReference>
<dbReference type="Pfam" id="PF00990">
    <property type="entry name" value="GGDEF"/>
    <property type="match status" value="1"/>
</dbReference>
<dbReference type="PANTHER" id="PTHR45138">
    <property type="entry name" value="REGULATORY COMPONENTS OF SENSORY TRANSDUCTION SYSTEM"/>
    <property type="match status" value="1"/>
</dbReference>
<protein>
    <submittedName>
        <fullName evidence="2">Diguanylate cyclase (GGDEF)-like protein</fullName>
    </submittedName>
</protein>
<dbReference type="Proteomes" id="UP001235840">
    <property type="component" value="Unassembled WGS sequence"/>
</dbReference>
<proteinExistence type="predicted"/>
<dbReference type="SMART" id="SM00065">
    <property type="entry name" value="GAF"/>
    <property type="match status" value="1"/>
</dbReference>
<dbReference type="Gene3D" id="3.30.70.270">
    <property type="match status" value="1"/>
</dbReference>
<dbReference type="InterPro" id="IPR029787">
    <property type="entry name" value="Nucleotide_cyclase"/>
</dbReference>
<dbReference type="Gene3D" id="3.30.450.40">
    <property type="match status" value="1"/>
</dbReference>
<reference evidence="2 3" key="1">
    <citation type="submission" date="2023-07" db="EMBL/GenBank/DDBJ databases">
        <title>Genomic Encyclopedia of Type Strains, Phase IV (KMG-IV): sequencing the most valuable type-strain genomes for metagenomic binning, comparative biology and taxonomic classification.</title>
        <authorList>
            <person name="Goeker M."/>
        </authorList>
    </citation>
    <scope>NUCLEOTIDE SEQUENCE [LARGE SCALE GENOMIC DNA]</scope>
    <source>
        <strain evidence="2 3">DSM 12751</strain>
    </source>
</reference>
<comment type="caution">
    <text evidence="2">The sequence shown here is derived from an EMBL/GenBank/DDBJ whole genome shotgun (WGS) entry which is preliminary data.</text>
</comment>
<dbReference type="InterPro" id="IPR029016">
    <property type="entry name" value="GAF-like_dom_sf"/>
</dbReference>
<dbReference type="InterPro" id="IPR000160">
    <property type="entry name" value="GGDEF_dom"/>
</dbReference>